<feature type="domain" description="FHA" evidence="3">
    <location>
        <begin position="30"/>
        <end position="79"/>
    </location>
</feature>
<dbReference type="EMBL" id="JBHLUE010000011">
    <property type="protein sequence ID" value="MFC0565539.1"/>
    <property type="molecule type" value="Genomic_DNA"/>
</dbReference>
<keyword evidence="2" id="KW-1133">Transmembrane helix</keyword>
<keyword evidence="1" id="KW-0597">Phosphoprotein</keyword>
<gene>
    <name evidence="4" type="ORF">ACFFHU_15530</name>
</gene>
<evidence type="ECO:0000256" key="2">
    <source>
        <dbReference type="SAM" id="Phobius"/>
    </source>
</evidence>
<dbReference type="PROSITE" id="PS50006">
    <property type="entry name" value="FHA_DOMAIN"/>
    <property type="match status" value="1"/>
</dbReference>
<dbReference type="PANTHER" id="PTHR23308">
    <property type="entry name" value="NUCLEAR INHIBITOR OF PROTEIN PHOSPHATASE-1"/>
    <property type="match status" value="1"/>
</dbReference>
<evidence type="ECO:0000313" key="5">
    <source>
        <dbReference type="Proteomes" id="UP001589894"/>
    </source>
</evidence>
<sequence length="172" mass="18239">MKDEPGLLPVLSIASGGWQGVSFRLQPGTWTVGRQEDSDILLVDAKVSRRHAEVVVADGEVVLRDIGSTNGTWHNDRRITEPTALRDGDRLQLGHVRLLFFDPAMATTDPVGAPLLLPARPAEPVRGAPGALVAPTQILETAVRSSGMRLAMLIGGCAALAGGLAVAYQIFQ</sequence>
<feature type="transmembrane region" description="Helical" evidence="2">
    <location>
        <begin position="150"/>
        <end position="171"/>
    </location>
</feature>
<dbReference type="Gene3D" id="2.60.200.20">
    <property type="match status" value="1"/>
</dbReference>
<dbReference type="Proteomes" id="UP001589894">
    <property type="component" value="Unassembled WGS sequence"/>
</dbReference>
<dbReference type="SUPFAM" id="SSF49879">
    <property type="entry name" value="SMAD/FHA domain"/>
    <property type="match status" value="1"/>
</dbReference>
<dbReference type="Pfam" id="PF00498">
    <property type="entry name" value="FHA"/>
    <property type="match status" value="1"/>
</dbReference>
<keyword evidence="2" id="KW-0812">Transmembrane</keyword>
<accession>A0ABV6NXW8</accession>
<proteinExistence type="predicted"/>
<dbReference type="InterPro" id="IPR000253">
    <property type="entry name" value="FHA_dom"/>
</dbReference>
<evidence type="ECO:0000256" key="1">
    <source>
        <dbReference type="ARBA" id="ARBA00022553"/>
    </source>
</evidence>
<evidence type="ECO:0000313" key="4">
    <source>
        <dbReference type="EMBL" id="MFC0565539.1"/>
    </source>
</evidence>
<dbReference type="InterPro" id="IPR008984">
    <property type="entry name" value="SMAD_FHA_dom_sf"/>
</dbReference>
<dbReference type="CDD" id="cd00060">
    <property type="entry name" value="FHA"/>
    <property type="match status" value="1"/>
</dbReference>
<keyword evidence="5" id="KW-1185">Reference proteome</keyword>
<protein>
    <submittedName>
        <fullName evidence="4">FHA domain-containing protein</fullName>
    </submittedName>
</protein>
<dbReference type="InterPro" id="IPR050923">
    <property type="entry name" value="Cell_Proc_Reg/RNA_Proc"/>
</dbReference>
<organism evidence="4 5">
    <name type="scientific">Plantactinospora siamensis</name>
    <dbReference type="NCBI Taxonomy" id="555372"/>
    <lineage>
        <taxon>Bacteria</taxon>
        <taxon>Bacillati</taxon>
        <taxon>Actinomycetota</taxon>
        <taxon>Actinomycetes</taxon>
        <taxon>Micromonosporales</taxon>
        <taxon>Micromonosporaceae</taxon>
        <taxon>Plantactinospora</taxon>
    </lineage>
</organism>
<keyword evidence="2" id="KW-0472">Membrane</keyword>
<evidence type="ECO:0000259" key="3">
    <source>
        <dbReference type="PROSITE" id="PS50006"/>
    </source>
</evidence>
<dbReference type="SMART" id="SM00240">
    <property type="entry name" value="FHA"/>
    <property type="match status" value="1"/>
</dbReference>
<name>A0ABV6NXW8_9ACTN</name>
<reference evidence="4 5" key="1">
    <citation type="submission" date="2024-09" db="EMBL/GenBank/DDBJ databases">
        <authorList>
            <person name="Sun Q."/>
            <person name="Mori K."/>
        </authorList>
    </citation>
    <scope>NUCLEOTIDE SEQUENCE [LARGE SCALE GENOMIC DNA]</scope>
    <source>
        <strain evidence="4 5">TBRC 2205</strain>
    </source>
</reference>
<comment type="caution">
    <text evidence="4">The sequence shown here is derived from an EMBL/GenBank/DDBJ whole genome shotgun (WGS) entry which is preliminary data.</text>
</comment>
<dbReference type="RefSeq" id="WP_377339410.1">
    <property type="nucleotide sequence ID" value="NZ_JBHLUE010000011.1"/>
</dbReference>